<feature type="compositionally biased region" description="Polar residues" evidence="1">
    <location>
        <begin position="169"/>
        <end position="181"/>
    </location>
</feature>
<feature type="compositionally biased region" description="Gly residues" evidence="1">
    <location>
        <begin position="834"/>
        <end position="844"/>
    </location>
</feature>
<dbReference type="SUPFAM" id="SSF55658">
    <property type="entry name" value="L9 N-domain-like"/>
    <property type="match status" value="1"/>
</dbReference>
<feature type="compositionally biased region" description="Basic and acidic residues" evidence="1">
    <location>
        <begin position="43"/>
        <end position="53"/>
    </location>
</feature>
<organism evidence="3 4">
    <name type="scientific">Tilletia indica</name>
    <dbReference type="NCBI Taxonomy" id="43049"/>
    <lineage>
        <taxon>Eukaryota</taxon>
        <taxon>Fungi</taxon>
        <taxon>Dikarya</taxon>
        <taxon>Basidiomycota</taxon>
        <taxon>Ustilaginomycotina</taxon>
        <taxon>Exobasidiomycetes</taxon>
        <taxon>Tilletiales</taxon>
        <taxon>Tilletiaceae</taxon>
        <taxon>Tilletia</taxon>
    </lineage>
</organism>
<feature type="compositionally biased region" description="Basic and acidic residues" evidence="1">
    <location>
        <begin position="70"/>
        <end position="80"/>
    </location>
</feature>
<feature type="compositionally biased region" description="Low complexity" evidence="1">
    <location>
        <begin position="150"/>
        <end position="166"/>
    </location>
</feature>
<feature type="compositionally biased region" description="Polar residues" evidence="1">
    <location>
        <begin position="478"/>
        <end position="498"/>
    </location>
</feature>
<feature type="compositionally biased region" description="Low complexity" evidence="1">
    <location>
        <begin position="764"/>
        <end position="780"/>
    </location>
</feature>
<dbReference type="AlphaFoldDB" id="A0A177TTM3"/>
<dbReference type="InterPro" id="IPR011320">
    <property type="entry name" value="RNase_H1_N"/>
</dbReference>
<feature type="compositionally biased region" description="Polar residues" evidence="1">
    <location>
        <begin position="703"/>
        <end position="724"/>
    </location>
</feature>
<feature type="compositionally biased region" description="Polar residues" evidence="1">
    <location>
        <begin position="270"/>
        <end position="280"/>
    </location>
</feature>
<feature type="region of interest" description="Disordered" evidence="1">
    <location>
        <begin position="31"/>
        <end position="286"/>
    </location>
</feature>
<feature type="compositionally biased region" description="Low complexity" evidence="1">
    <location>
        <begin position="191"/>
        <end position="212"/>
    </location>
</feature>
<dbReference type="InterPro" id="IPR037056">
    <property type="entry name" value="RNase_H1_N_sf"/>
</dbReference>
<dbReference type="EMBL" id="LWDF02000210">
    <property type="protein sequence ID" value="KAE8253897.1"/>
    <property type="molecule type" value="Genomic_DNA"/>
</dbReference>
<feature type="compositionally biased region" description="Low complexity" evidence="1">
    <location>
        <begin position="83"/>
        <end position="98"/>
    </location>
</feature>
<keyword evidence="4" id="KW-1185">Reference proteome</keyword>
<feature type="compositionally biased region" description="Basic and acidic residues" evidence="1">
    <location>
        <begin position="731"/>
        <end position="747"/>
    </location>
</feature>
<protein>
    <recommendedName>
        <fullName evidence="2">Ribonuclease H1 N-terminal domain-containing protein</fullName>
    </recommendedName>
</protein>
<dbReference type="Pfam" id="PF01693">
    <property type="entry name" value="Cauli_VI"/>
    <property type="match status" value="1"/>
</dbReference>
<evidence type="ECO:0000313" key="4">
    <source>
        <dbReference type="Proteomes" id="UP000077521"/>
    </source>
</evidence>
<feature type="region of interest" description="Disordered" evidence="1">
    <location>
        <begin position="611"/>
        <end position="850"/>
    </location>
</feature>
<reference evidence="3" key="1">
    <citation type="submission" date="2016-04" db="EMBL/GenBank/DDBJ databases">
        <authorList>
            <person name="Nguyen H.D."/>
            <person name="Samba Siva P."/>
            <person name="Cullis J."/>
            <person name="Levesque C.A."/>
            <person name="Hambleton S."/>
        </authorList>
    </citation>
    <scope>NUCLEOTIDE SEQUENCE</scope>
    <source>
        <strain evidence="3">DAOMC 236416</strain>
    </source>
</reference>
<accession>A0A177TTM3</accession>
<proteinExistence type="predicted"/>
<evidence type="ECO:0000256" key="1">
    <source>
        <dbReference type="SAM" id="MobiDB-lite"/>
    </source>
</evidence>
<dbReference type="InterPro" id="IPR009027">
    <property type="entry name" value="Ribosomal_bL9/RNase_H1_N"/>
</dbReference>
<gene>
    <name evidence="3" type="ORF">A4X13_0g3624</name>
</gene>
<feature type="compositionally biased region" description="Low complexity" evidence="1">
    <location>
        <begin position="465"/>
        <end position="477"/>
    </location>
</feature>
<sequence length="875" mass="92814">MTAPININASRESPPISISLKDRVVRSLSLRRNNRGKTAAAAADKDKDKDRDLVGGNVLSSSPPIAAIPEHTRHSTDNRRPQSSGVRSFGFGSSFGGSNNKPPSPLAQASYSSNPFENLTTSSSNNNNKSAHVNFSPSSHDLTGAHQKLSSSSGGSSGAPASRSLAVPISSTSNALSSFPPANSKKRPSHSHSQSHSNISLLSRSLSRSRYLGGSGNKERKVEQKEESQLADDSYVVLPPSASSRSPLHTNGGRGSTDHLTGKAVKPSRSRSPTRQQKNAYSYDYDRDRDTESLIAQRPLLRSRSFDSLVPSLLSDYGPNTRILVQSTKRAEPLERLSAPPTKNVFSIQRMPWGDEDEAGRTDGEIGDDHLEREILDEGEVGGGGWDPKVGRERAQTADGRLGLLRTTLAGGGNGASGGVATFPQQQPHFDLVEELSSPVMRRTSFSSSTSTASTNTLHRQGSLAPSSPARSPANSPGMNATRLTGTLLGTSPSSFTAGRSLREHWTRELEGKSGPFIVVERGWKKGIYTSSDEAARQTRDFPGPKFQTVDTAASAIDIIAAHQPVTPSATTAEGLLARSGSLRKMNVASSYGAAGARASRFLGLDVAESTAEEEGVGGDAQPAVPPVPDKESRKGGNRGQGGLSYAARRAARLRMEAEAKEGATTGGGGGDAMLENVLEEDGRHRGGGSNGAGHKRDGSGGHHQSQQIRSQEYGRSSMDSNTARVLFSHDSNRQERERERERERDVYQLPPPPRRVNRDRTRSGGFSTLLTSSPSTSRRSGGGGGGGREELKKRPSTANRAAELEYGLLGNPDRERLGRGGGSRRERVLDNDGNGGGRNGEGADGPAPKFGYAYASALGASVTVQRAHTISGAR</sequence>
<evidence type="ECO:0000313" key="3">
    <source>
        <dbReference type="EMBL" id="KAE8253897.1"/>
    </source>
</evidence>
<feature type="region of interest" description="Disordered" evidence="1">
    <location>
        <begin position="441"/>
        <end position="498"/>
    </location>
</feature>
<comment type="caution">
    <text evidence="3">The sequence shown here is derived from an EMBL/GenBank/DDBJ whole genome shotgun (WGS) entry which is preliminary data.</text>
</comment>
<feature type="compositionally biased region" description="Basic and acidic residues" evidence="1">
    <location>
        <begin position="813"/>
        <end position="831"/>
    </location>
</feature>
<dbReference type="Proteomes" id="UP000077521">
    <property type="component" value="Unassembled WGS sequence"/>
</dbReference>
<reference evidence="3" key="2">
    <citation type="journal article" date="2019" name="IMA Fungus">
        <title>Genome sequencing and comparison of five Tilletia species to identify candidate genes for the detection of regulated species infecting wheat.</title>
        <authorList>
            <person name="Nguyen H.D.T."/>
            <person name="Sultana T."/>
            <person name="Kesanakurti P."/>
            <person name="Hambleton S."/>
        </authorList>
    </citation>
    <scope>NUCLEOTIDE SEQUENCE</scope>
    <source>
        <strain evidence="3">DAOMC 236416</strain>
    </source>
</reference>
<name>A0A177TTM3_9BASI</name>
<feature type="domain" description="Ribonuclease H1 N-terminal" evidence="2">
    <location>
        <begin position="519"/>
        <end position="556"/>
    </location>
</feature>
<feature type="compositionally biased region" description="Basic and acidic residues" evidence="1">
    <location>
        <begin position="217"/>
        <end position="228"/>
    </location>
</feature>
<feature type="compositionally biased region" description="Polar residues" evidence="1">
    <location>
        <begin position="107"/>
        <end position="121"/>
    </location>
</feature>
<evidence type="ECO:0000259" key="2">
    <source>
        <dbReference type="Pfam" id="PF01693"/>
    </source>
</evidence>
<feature type="compositionally biased region" description="Polar residues" evidence="1">
    <location>
        <begin position="131"/>
        <end position="141"/>
    </location>
</feature>
<feature type="compositionally biased region" description="Low complexity" evidence="1">
    <location>
        <begin position="444"/>
        <end position="457"/>
    </location>
</feature>
<dbReference type="Gene3D" id="3.40.970.10">
    <property type="entry name" value="Ribonuclease H1, N-terminal domain"/>
    <property type="match status" value="1"/>
</dbReference>